<evidence type="ECO:0000313" key="2">
    <source>
        <dbReference type="EMBL" id="MCW3482870.1"/>
    </source>
</evidence>
<organism evidence="2 3">
    <name type="scientific">Chitinophaga nivalis</name>
    <dbReference type="NCBI Taxonomy" id="2991709"/>
    <lineage>
        <taxon>Bacteria</taxon>
        <taxon>Pseudomonadati</taxon>
        <taxon>Bacteroidota</taxon>
        <taxon>Chitinophagia</taxon>
        <taxon>Chitinophagales</taxon>
        <taxon>Chitinophagaceae</taxon>
        <taxon>Chitinophaga</taxon>
    </lineage>
</organism>
<name>A0ABT3IFY3_9BACT</name>
<feature type="domain" description="BPP" evidence="1">
    <location>
        <begin position="24"/>
        <end position="344"/>
    </location>
</feature>
<sequence length="345" mass="37466">MGYKPFLPTVVTAVLLTACGQSQKKIPAAAPDAVKPVFITPATTYDSDDPAIWINKKDSSQSLIIGTDKNTDGALYVYNLEGKLVKKISGLKRPNNVDIAYGLLLNGVPTDIAVATERETNQLRIYRLPDMAPIDNGGIPVFEGEAERGPMGISLYTRAADSAIFAIVSRKSGPATGYLWQYRLSDNGQGQVTGSVIRKFGAYSGKKEIESVAVDNELGYVYYSDEQTGIRKYYADPAKGDAEIALFGQGDFKVDNEGISIYKSGDSTGYILVSDQDTNSFNVYPRTGNQSTLLAKIPVSAINSDGSDVVSVNLGARYPQGLFVAMSTDRTFHFYDWRDIAARIK</sequence>
<gene>
    <name evidence="2" type="ORF">OL497_03135</name>
</gene>
<dbReference type="PROSITE" id="PS51662">
    <property type="entry name" value="BP_PHYTASE"/>
    <property type="match status" value="1"/>
</dbReference>
<dbReference type="EMBL" id="JAPDNS010000001">
    <property type="protein sequence ID" value="MCW3482870.1"/>
    <property type="molecule type" value="Genomic_DNA"/>
</dbReference>
<evidence type="ECO:0000259" key="1">
    <source>
        <dbReference type="PROSITE" id="PS51662"/>
    </source>
</evidence>
<protein>
    <submittedName>
        <fullName evidence="2">Phytase</fullName>
    </submittedName>
</protein>
<dbReference type="RefSeq" id="WP_264727662.1">
    <property type="nucleotide sequence ID" value="NZ_JAPDNR010000001.1"/>
</dbReference>
<comment type="caution">
    <text evidence="2">The sequence shown here is derived from an EMBL/GenBank/DDBJ whole genome shotgun (WGS) entry which is preliminary data.</text>
</comment>
<proteinExistence type="predicted"/>
<dbReference type="Pfam" id="PF02333">
    <property type="entry name" value="Phytase"/>
    <property type="match status" value="1"/>
</dbReference>
<dbReference type="InterPro" id="IPR003431">
    <property type="entry name" value="B-propeller_Phytase"/>
</dbReference>
<dbReference type="Gene3D" id="2.120.10.30">
    <property type="entry name" value="TolB, C-terminal domain"/>
    <property type="match status" value="1"/>
</dbReference>
<dbReference type="SUPFAM" id="SSF50956">
    <property type="entry name" value="Thermostable phytase (3-phytase)"/>
    <property type="match status" value="1"/>
</dbReference>
<reference evidence="2 3" key="1">
    <citation type="submission" date="2022-10" db="EMBL/GenBank/DDBJ databases">
        <title>Chitinophaga nivalis PC15 sp. nov., isolated from Pyeongchang county, South Korea.</title>
        <authorList>
            <person name="Trinh H.N."/>
        </authorList>
    </citation>
    <scope>NUCLEOTIDE SEQUENCE [LARGE SCALE GENOMIC DNA]</scope>
    <source>
        <strain evidence="2 3">PC14</strain>
    </source>
</reference>
<accession>A0ABT3IFY3</accession>
<dbReference type="Proteomes" id="UP001207742">
    <property type="component" value="Unassembled WGS sequence"/>
</dbReference>
<keyword evidence="3" id="KW-1185">Reference proteome</keyword>
<evidence type="ECO:0000313" key="3">
    <source>
        <dbReference type="Proteomes" id="UP001207742"/>
    </source>
</evidence>
<dbReference type="PROSITE" id="PS51257">
    <property type="entry name" value="PROKAR_LIPOPROTEIN"/>
    <property type="match status" value="1"/>
</dbReference>
<dbReference type="InterPro" id="IPR011042">
    <property type="entry name" value="6-blade_b-propeller_TolB-like"/>
</dbReference>